<evidence type="ECO:0000313" key="9">
    <source>
        <dbReference type="Proteomes" id="UP000824596"/>
    </source>
</evidence>
<dbReference type="InterPro" id="IPR050863">
    <property type="entry name" value="CenT-Element_Derived"/>
</dbReference>
<dbReference type="GO" id="GO:0003677">
    <property type="term" value="F:DNA binding"/>
    <property type="evidence" value="ECO:0007669"/>
    <property type="project" value="UniProtKB-UniRule"/>
</dbReference>
<dbReference type="EMBL" id="JAIZPD010000033">
    <property type="protein sequence ID" value="KAH0956935.1"/>
    <property type="molecule type" value="Genomic_DNA"/>
</dbReference>
<sequence length="252" mass="28754">MAEAILDVTDNGLSQRQASQKWGIPQSTISSRMRGQSALTDQEQPGKLLSRDQEANLVAWTLRQESLGYAPSQSQIRACVVAVLKQQGCDSRLGRHWVEKFIQRHPELRSKVGRRQEANRFDSFTPKAVHWYFDVREKEYGWIKPENTVNVDEGGIMSGFGTPVPQLDHFIEAITADGRALTPGIIFKGKDLQAQWFKDEFREFADWNYITSPNGWTDNHIAVEWLEEVYLPQTRPDDDSEARLIILDGHGK</sequence>
<dbReference type="InterPro" id="IPR009057">
    <property type="entry name" value="Homeodomain-like_sf"/>
</dbReference>
<name>A0A9P8MKR1_9HYPO</name>
<keyword evidence="8" id="KW-0255">Endonuclease</keyword>
<dbReference type="Pfam" id="PF03184">
    <property type="entry name" value="DDE_1"/>
    <property type="match status" value="1"/>
</dbReference>
<dbReference type="Gene3D" id="1.10.10.60">
    <property type="entry name" value="Homeodomain-like"/>
    <property type="match status" value="1"/>
</dbReference>
<keyword evidence="2 4" id="KW-0238">DNA-binding</keyword>
<dbReference type="PANTHER" id="PTHR19303:SF74">
    <property type="entry name" value="POGO TRANSPOSABLE ELEMENT WITH KRAB DOMAIN"/>
    <property type="match status" value="1"/>
</dbReference>
<dbReference type="OrthoDB" id="5396311at2759"/>
<evidence type="ECO:0000259" key="7">
    <source>
        <dbReference type="PROSITE" id="PS51253"/>
    </source>
</evidence>
<organism evidence="8 9">
    <name type="scientific">Hirsutella rhossiliensis</name>
    <dbReference type="NCBI Taxonomy" id="111463"/>
    <lineage>
        <taxon>Eukaryota</taxon>
        <taxon>Fungi</taxon>
        <taxon>Dikarya</taxon>
        <taxon>Ascomycota</taxon>
        <taxon>Pezizomycotina</taxon>
        <taxon>Sordariomycetes</taxon>
        <taxon>Hypocreomycetidae</taxon>
        <taxon>Hypocreales</taxon>
        <taxon>Ophiocordycipitaceae</taxon>
        <taxon>Hirsutella</taxon>
    </lineage>
</organism>
<dbReference type="SMART" id="SM00674">
    <property type="entry name" value="CENPB"/>
    <property type="match status" value="1"/>
</dbReference>
<evidence type="ECO:0000256" key="3">
    <source>
        <dbReference type="ARBA" id="ARBA00023242"/>
    </source>
</evidence>
<feature type="domain" description="HTH psq-type" evidence="6">
    <location>
        <begin position="1"/>
        <end position="39"/>
    </location>
</feature>
<protein>
    <submittedName>
        <fullName evidence="8">DDE superfamily endonuclease domain-containing protein</fullName>
    </submittedName>
</protein>
<dbReference type="PANTHER" id="PTHR19303">
    <property type="entry name" value="TRANSPOSON"/>
    <property type="match status" value="1"/>
</dbReference>
<dbReference type="SUPFAM" id="SSF46689">
    <property type="entry name" value="Homeodomain-like"/>
    <property type="match status" value="1"/>
</dbReference>
<dbReference type="Proteomes" id="UP000824596">
    <property type="component" value="Unassembled WGS sequence"/>
</dbReference>
<evidence type="ECO:0000256" key="2">
    <source>
        <dbReference type="ARBA" id="ARBA00023125"/>
    </source>
</evidence>
<keyword evidence="9" id="KW-1185">Reference proteome</keyword>
<dbReference type="GeneID" id="68361128"/>
<keyword evidence="3 4" id="KW-0539">Nucleus</keyword>
<dbReference type="GO" id="GO:0004519">
    <property type="term" value="F:endonuclease activity"/>
    <property type="evidence" value="ECO:0007669"/>
    <property type="project" value="UniProtKB-KW"/>
</dbReference>
<dbReference type="RefSeq" id="XP_044714449.1">
    <property type="nucleotide sequence ID" value="XM_044870470.1"/>
</dbReference>
<comment type="subcellular location">
    <subcellularLocation>
        <location evidence="1 4">Nucleus</location>
    </subcellularLocation>
</comment>
<dbReference type="InterPro" id="IPR006600">
    <property type="entry name" value="HTH_CenpB_DNA-bd_dom"/>
</dbReference>
<evidence type="ECO:0000256" key="5">
    <source>
        <dbReference type="SAM" id="MobiDB-lite"/>
    </source>
</evidence>
<dbReference type="GO" id="GO:0005634">
    <property type="term" value="C:nucleus"/>
    <property type="evidence" value="ECO:0007669"/>
    <property type="project" value="UniProtKB-SubCell"/>
</dbReference>
<comment type="caution">
    <text evidence="8">The sequence shown here is derived from an EMBL/GenBank/DDBJ whole genome shotgun (WGS) entry which is preliminary data.</text>
</comment>
<reference evidence="8" key="1">
    <citation type="submission" date="2021-09" db="EMBL/GenBank/DDBJ databases">
        <title>A high-quality genome of the endoparasitic fungus Hirsutella rhossiliensis with a comparison of Hirsutella genomes reveals transposable elements contributing to genome size variation.</title>
        <authorList>
            <person name="Lin R."/>
            <person name="Jiao Y."/>
            <person name="Sun X."/>
            <person name="Ling J."/>
            <person name="Xie B."/>
            <person name="Cheng X."/>
        </authorList>
    </citation>
    <scope>NUCLEOTIDE SEQUENCE</scope>
    <source>
        <strain evidence="8">HR02</strain>
    </source>
</reference>
<accession>A0A9P8MKR1</accession>
<gene>
    <name evidence="8" type="ORF">HRG_12000</name>
</gene>
<dbReference type="PROSITE" id="PS51253">
    <property type="entry name" value="HTH_CENPB"/>
    <property type="match status" value="1"/>
</dbReference>
<dbReference type="InterPro" id="IPR007889">
    <property type="entry name" value="HTH_Psq"/>
</dbReference>
<evidence type="ECO:0000256" key="4">
    <source>
        <dbReference type="PROSITE-ProRule" id="PRU00320"/>
    </source>
</evidence>
<keyword evidence="8" id="KW-0540">Nuclease</keyword>
<dbReference type="PROSITE" id="PS50960">
    <property type="entry name" value="HTH_PSQ"/>
    <property type="match status" value="1"/>
</dbReference>
<dbReference type="InterPro" id="IPR004875">
    <property type="entry name" value="DDE_SF_endonuclease_dom"/>
</dbReference>
<evidence type="ECO:0000313" key="8">
    <source>
        <dbReference type="EMBL" id="KAH0956935.1"/>
    </source>
</evidence>
<keyword evidence="8" id="KW-0378">Hydrolase</keyword>
<feature type="compositionally biased region" description="Polar residues" evidence="5">
    <location>
        <begin position="16"/>
        <end position="43"/>
    </location>
</feature>
<dbReference type="Pfam" id="PF05225">
    <property type="entry name" value="HTH_psq"/>
    <property type="match status" value="1"/>
</dbReference>
<proteinExistence type="predicted"/>
<feature type="domain" description="HTH CENPB-type" evidence="7">
    <location>
        <begin position="41"/>
        <end position="111"/>
    </location>
</feature>
<feature type="DNA-binding region" description="H-T-H motif" evidence="4">
    <location>
        <begin position="15"/>
        <end position="35"/>
    </location>
</feature>
<dbReference type="Pfam" id="PF03221">
    <property type="entry name" value="HTH_Tnp_Tc5"/>
    <property type="match status" value="1"/>
</dbReference>
<evidence type="ECO:0000256" key="1">
    <source>
        <dbReference type="ARBA" id="ARBA00004123"/>
    </source>
</evidence>
<dbReference type="AlphaFoldDB" id="A0A9P8MKR1"/>
<feature type="region of interest" description="Disordered" evidence="5">
    <location>
        <begin position="16"/>
        <end position="45"/>
    </location>
</feature>
<evidence type="ECO:0000259" key="6">
    <source>
        <dbReference type="PROSITE" id="PS50960"/>
    </source>
</evidence>